<evidence type="ECO:0000256" key="1">
    <source>
        <dbReference type="ARBA" id="ARBA00022741"/>
    </source>
</evidence>
<gene>
    <name evidence="4" type="ORF">Nmn1133_05380</name>
</gene>
<dbReference type="GO" id="GO:0005524">
    <property type="term" value="F:ATP binding"/>
    <property type="evidence" value="ECO:0007669"/>
    <property type="project" value="UniProtKB-KW"/>
</dbReference>
<protein>
    <submittedName>
        <fullName evidence="4">CDP-4-dehydro-6-deoxy-D-gulose 4-reductase</fullName>
    </submittedName>
</protein>
<sequence length="199" mass="20542">MLAVAGGKGGVGRTTTALGLAAAAARVGYAPVVVDANRDCPDLARRAGVDTGGVETLAAGGSLSEAGDATDGITVVGASYETPTADYESALARLAQSTRPVFIDCPAGAGPDATRPLRFASRTVLATTATERGVRAAEQTDTMARRLDAPPIATVVTRAEESGPATRLRPAVTATIQAAARPAWRRARRAYDRLWRRLV</sequence>
<keyword evidence="2" id="KW-0067">ATP-binding</keyword>
<dbReference type="GO" id="GO:0051782">
    <property type="term" value="P:negative regulation of cell division"/>
    <property type="evidence" value="ECO:0007669"/>
    <property type="project" value="TreeGrafter"/>
</dbReference>
<dbReference type="InterPro" id="IPR002586">
    <property type="entry name" value="CobQ/CobB/MinD/ParA_Nub-bd_dom"/>
</dbReference>
<dbReference type="Gene3D" id="3.40.50.300">
    <property type="entry name" value="P-loop containing nucleotide triphosphate hydrolases"/>
    <property type="match status" value="1"/>
</dbReference>
<keyword evidence="1" id="KW-0547">Nucleotide-binding</keyword>
<dbReference type="PANTHER" id="PTHR43384">
    <property type="entry name" value="SEPTUM SITE-DETERMINING PROTEIN MIND HOMOLOG, CHLOROPLASTIC-RELATED"/>
    <property type="match status" value="1"/>
</dbReference>
<reference evidence="4 5" key="1">
    <citation type="submission" date="2018-11" db="EMBL/GenBank/DDBJ databases">
        <title>Genome sequences of Natronomonas sp. CBA1133.</title>
        <authorList>
            <person name="Roh S.W."/>
            <person name="Cha I.-T."/>
        </authorList>
    </citation>
    <scope>NUCLEOTIDE SEQUENCE [LARGE SCALE GENOMIC DNA]</scope>
    <source>
        <strain evidence="4 5">CBA1133</strain>
    </source>
</reference>
<dbReference type="AlphaFoldDB" id="A0AAJ4R8I4"/>
<dbReference type="GO" id="GO:0009898">
    <property type="term" value="C:cytoplasmic side of plasma membrane"/>
    <property type="evidence" value="ECO:0007669"/>
    <property type="project" value="TreeGrafter"/>
</dbReference>
<evidence type="ECO:0000259" key="3">
    <source>
        <dbReference type="Pfam" id="PF01656"/>
    </source>
</evidence>
<keyword evidence="5" id="KW-1185">Reference proteome</keyword>
<dbReference type="Proteomes" id="UP000270581">
    <property type="component" value="Unassembled WGS sequence"/>
</dbReference>
<comment type="caution">
    <text evidence="4">The sequence shown here is derived from an EMBL/GenBank/DDBJ whole genome shotgun (WGS) entry which is preliminary data.</text>
</comment>
<dbReference type="PANTHER" id="PTHR43384:SF6">
    <property type="entry name" value="SEPTUM SITE-DETERMINING PROTEIN MIND HOMOLOG, CHLOROPLASTIC"/>
    <property type="match status" value="1"/>
</dbReference>
<dbReference type="GO" id="GO:0016887">
    <property type="term" value="F:ATP hydrolysis activity"/>
    <property type="evidence" value="ECO:0007669"/>
    <property type="project" value="TreeGrafter"/>
</dbReference>
<dbReference type="InterPro" id="IPR050625">
    <property type="entry name" value="ParA/MinD_ATPase"/>
</dbReference>
<evidence type="ECO:0000313" key="4">
    <source>
        <dbReference type="EMBL" id="RNJ26162.1"/>
    </source>
</evidence>
<organism evidence="4 5">
    <name type="scientific">Halosegnis longus</name>
    <dbReference type="NCBI Taxonomy" id="2216012"/>
    <lineage>
        <taxon>Archaea</taxon>
        <taxon>Methanobacteriati</taxon>
        <taxon>Methanobacteriota</taxon>
        <taxon>Stenosarchaea group</taxon>
        <taxon>Halobacteria</taxon>
        <taxon>Halobacteriales</taxon>
        <taxon>Natronomonadaceae</taxon>
        <taxon>Halosegnis</taxon>
    </lineage>
</organism>
<dbReference type="EMBL" id="RJJC01000001">
    <property type="protein sequence ID" value="RNJ26162.1"/>
    <property type="molecule type" value="Genomic_DNA"/>
</dbReference>
<dbReference type="SUPFAM" id="SSF52540">
    <property type="entry name" value="P-loop containing nucleoside triphosphate hydrolases"/>
    <property type="match status" value="1"/>
</dbReference>
<dbReference type="RefSeq" id="WP_075936056.1">
    <property type="nucleotide sequence ID" value="NZ_BDJH01000002.1"/>
</dbReference>
<dbReference type="InterPro" id="IPR027417">
    <property type="entry name" value="P-loop_NTPase"/>
</dbReference>
<feature type="domain" description="CobQ/CobB/MinD/ParA nucleotide binding" evidence="3">
    <location>
        <begin position="2"/>
        <end position="177"/>
    </location>
</feature>
<dbReference type="GO" id="GO:0005829">
    <property type="term" value="C:cytosol"/>
    <property type="evidence" value="ECO:0007669"/>
    <property type="project" value="TreeGrafter"/>
</dbReference>
<evidence type="ECO:0000256" key="2">
    <source>
        <dbReference type="ARBA" id="ARBA00022840"/>
    </source>
</evidence>
<dbReference type="Pfam" id="PF01656">
    <property type="entry name" value="CbiA"/>
    <property type="match status" value="1"/>
</dbReference>
<proteinExistence type="predicted"/>
<accession>A0AAJ4R8I4</accession>
<evidence type="ECO:0000313" key="5">
    <source>
        <dbReference type="Proteomes" id="UP000270581"/>
    </source>
</evidence>
<name>A0AAJ4R8I4_9EURY</name>